<keyword evidence="4" id="KW-0472">Membrane</keyword>
<keyword evidence="2" id="KW-0597">Phosphoprotein</keyword>
<dbReference type="AlphaFoldDB" id="A0A7I4Y2H1"/>
<organism evidence="6 7">
    <name type="scientific">Haemonchus contortus</name>
    <name type="common">Barber pole worm</name>
    <dbReference type="NCBI Taxonomy" id="6289"/>
    <lineage>
        <taxon>Eukaryota</taxon>
        <taxon>Metazoa</taxon>
        <taxon>Ecdysozoa</taxon>
        <taxon>Nematoda</taxon>
        <taxon>Chromadorea</taxon>
        <taxon>Rhabditida</taxon>
        <taxon>Rhabditina</taxon>
        <taxon>Rhabditomorpha</taxon>
        <taxon>Strongyloidea</taxon>
        <taxon>Trichostrongylidae</taxon>
        <taxon>Haemonchus</taxon>
    </lineage>
</organism>
<dbReference type="PANTHER" id="PTHR10426:SF88">
    <property type="entry name" value="ADIPOCYTE PLASMA MEMBRANE-ASSOCIATED PROTEIN HEMOMUCIN-RELATED"/>
    <property type="match status" value="1"/>
</dbReference>
<comment type="similarity">
    <text evidence="1">Belongs to the strictosidine synthase family.</text>
</comment>
<dbReference type="PANTHER" id="PTHR10426">
    <property type="entry name" value="STRICTOSIDINE SYNTHASE-RELATED"/>
    <property type="match status" value="1"/>
</dbReference>
<evidence type="ECO:0000256" key="4">
    <source>
        <dbReference type="SAM" id="Phobius"/>
    </source>
</evidence>
<evidence type="ECO:0000259" key="5">
    <source>
        <dbReference type="Pfam" id="PF03088"/>
    </source>
</evidence>
<accession>A0A7I4Y2H1</accession>
<dbReference type="WBParaSite" id="HCON_00040200-00001">
    <property type="protein sequence ID" value="HCON_00040200-00001"/>
    <property type="gene ID" value="HCON_00040200"/>
</dbReference>
<evidence type="ECO:0000256" key="1">
    <source>
        <dbReference type="ARBA" id="ARBA00009191"/>
    </source>
</evidence>
<feature type="domain" description="Strictosidine synthase conserved region" evidence="5">
    <location>
        <begin position="170"/>
        <end position="251"/>
    </location>
</feature>
<dbReference type="InterPro" id="IPR018119">
    <property type="entry name" value="Strictosidine_synth_cons-reg"/>
</dbReference>
<proteinExistence type="inferred from homology"/>
<reference evidence="7" key="1">
    <citation type="submission" date="2020-12" db="UniProtKB">
        <authorList>
            <consortium name="WormBaseParasite"/>
        </authorList>
    </citation>
    <scope>IDENTIFICATION</scope>
    <source>
        <strain evidence="7">MHco3</strain>
    </source>
</reference>
<protein>
    <submittedName>
        <fullName evidence="7">Str_synth domain-containing protein</fullName>
    </submittedName>
</protein>
<keyword evidence="3" id="KW-0325">Glycoprotein</keyword>
<dbReference type="SUPFAM" id="SSF63829">
    <property type="entry name" value="Calcium-dependent phosphotriesterase"/>
    <property type="match status" value="1"/>
</dbReference>
<dbReference type="GO" id="GO:0012505">
    <property type="term" value="C:endomembrane system"/>
    <property type="evidence" value="ECO:0007669"/>
    <property type="project" value="TreeGrafter"/>
</dbReference>
<sequence length="384" mass="43204">MGLQIKQLFLYGVIGLLVSWAALLYRYSDPKTRTAQIYELPPRPKLVGPLAVNDKLQNVEYILKGKVDGPESLVIEGDSIYTGLYDGRVVHIKNGKIVKEVRYTKHRKCGSFDTEPICGRPLGIRRLNDKEFVVADAYLGIYLVNMKAGTFRQIVNSNVPIQGRYMRFLNDVEVLNEDEIVFTDSSSKWDRRHVVYIIIGHESLGRIFKHKISTGETTVLADGLHLPNGIQLHPDGKSILFAECNMARIDRLDLSTNKVTPFANNLPGLPDNIRPGSDDTLWVGLAGVRHADALSLIDAGGSYPLIRQILLDIVPPHWWINYIQMMRPPHAMIIQLNSNGEIIQSLHDITGTHIQDVSQVSQSGDYLYFGSFHNKYIARLHIGK</sequence>
<dbReference type="GO" id="GO:0016787">
    <property type="term" value="F:hydrolase activity"/>
    <property type="evidence" value="ECO:0007669"/>
    <property type="project" value="TreeGrafter"/>
</dbReference>
<dbReference type="Pfam" id="PF20067">
    <property type="entry name" value="SSL_N"/>
    <property type="match status" value="1"/>
</dbReference>
<keyword evidence="4" id="KW-0812">Transmembrane</keyword>
<name>A0A7I4Y2H1_HAECO</name>
<evidence type="ECO:0000313" key="6">
    <source>
        <dbReference type="Proteomes" id="UP000025227"/>
    </source>
</evidence>
<dbReference type="Pfam" id="PF03088">
    <property type="entry name" value="Str_synth"/>
    <property type="match status" value="1"/>
</dbReference>
<evidence type="ECO:0000313" key="7">
    <source>
        <dbReference type="WBParaSite" id="HCON_00040200-00001"/>
    </source>
</evidence>
<dbReference type="Proteomes" id="UP000025227">
    <property type="component" value="Unplaced"/>
</dbReference>
<keyword evidence="6" id="KW-1185">Reference proteome</keyword>
<dbReference type="InterPro" id="IPR011042">
    <property type="entry name" value="6-blade_b-propeller_TolB-like"/>
</dbReference>
<evidence type="ECO:0000256" key="2">
    <source>
        <dbReference type="ARBA" id="ARBA00022553"/>
    </source>
</evidence>
<dbReference type="OrthoDB" id="5307922at2759"/>
<dbReference type="OMA" id="CCRTRAQ"/>
<evidence type="ECO:0000256" key="3">
    <source>
        <dbReference type="ARBA" id="ARBA00023180"/>
    </source>
</evidence>
<keyword evidence="4" id="KW-1133">Transmembrane helix</keyword>
<dbReference type="Gene3D" id="2.120.10.30">
    <property type="entry name" value="TolB, C-terminal domain"/>
    <property type="match status" value="1"/>
</dbReference>
<feature type="transmembrane region" description="Helical" evidence="4">
    <location>
        <begin position="9"/>
        <end position="27"/>
    </location>
</feature>